<keyword evidence="7 14" id="KW-0378">Hydrolase</keyword>
<dbReference type="Proteomes" id="UP000075635">
    <property type="component" value="Unassembled WGS sequence"/>
</dbReference>
<dbReference type="InterPro" id="IPR012768">
    <property type="entry name" value="Trehalose_TreZ"/>
</dbReference>
<evidence type="ECO:0000313" key="20">
    <source>
        <dbReference type="Proteomes" id="UP000075635"/>
    </source>
</evidence>
<dbReference type="Gene3D" id="3.20.20.80">
    <property type="entry name" value="Glycosidases"/>
    <property type="match status" value="1"/>
</dbReference>
<dbReference type="EC" id="3.2.1.141" evidence="4 13"/>
<dbReference type="PANTHER" id="PTHR43651">
    <property type="entry name" value="1,4-ALPHA-GLUCAN-BRANCHING ENZYME"/>
    <property type="match status" value="1"/>
</dbReference>
<dbReference type="Pfam" id="PF11941">
    <property type="entry name" value="DUF3459"/>
    <property type="match status" value="1"/>
</dbReference>
<feature type="site" description="Transition state stabilizer" evidence="16">
    <location>
        <position position="404"/>
    </location>
</feature>
<evidence type="ECO:0000256" key="4">
    <source>
        <dbReference type="ARBA" id="ARBA00012268"/>
    </source>
</evidence>
<dbReference type="Pfam" id="PF00128">
    <property type="entry name" value="Alpha-amylase"/>
    <property type="match status" value="1"/>
</dbReference>
<comment type="similarity">
    <text evidence="3 14">Belongs to the glycosyl hydrolase 13 family.</text>
</comment>
<dbReference type="PIRSF" id="PIRSF006337">
    <property type="entry name" value="Trehalose_TreZ"/>
    <property type="match status" value="1"/>
</dbReference>
<dbReference type="InterPro" id="IPR044901">
    <property type="entry name" value="Trehalose_TreZ_E-set_sf"/>
</dbReference>
<dbReference type="Pfam" id="PF02922">
    <property type="entry name" value="CBM_48"/>
    <property type="match status" value="1"/>
</dbReference>
<feature type="domain" description="Glycosyl hydrolase family 13 catalytic" evidence="18">
    <location>
        <begin position="127"/>
        <end position="474"/>
    </location>
</feature>
<dbReference type="InterPro" id="IPR014756">
    <property type="entry name" value="Ig_E-set"/>
</dbReference>
<keyword evidence="6" id="KW-0963">Cytoplasm</keyword>
<dbReference type="Gene3D" id="2.60.40.10">
    <property type="entry name" value="Immunoglobulins"/>
    <property type="match status" value="1"/>
</dbReference>
<comment type="pathway">
    <text evidence="2 14">Glycan biosynthesis; trehalose biosynthesis.</text>
</comment>
<dbReference type="SUPFAM" id="SSF81296">
    <property type="entry name" value="E set domains"/>
    <property type="match status" value="1"/>
</dbReference>
<comment type="subcellular location">
    <subcellularLocation>
        <location evidence="1 15">Cytoplasm</location>
    </subcellularLocation>
</comment>
<evidence type="ECO:0000256" key="9">
    <source>
        <dbReference type="ARBA" id="ARBA00023295"/>
    </source>
</evidence>
<evidence type="ECO:0000256" key="8">
    <source>
        <dbReference type="ARBA" id="ARBA00023277"/>
    </source>
</evidence>
<dbReference type="NCBIfam" id="TIGR02402">
    <property type="entry name" value="trehalose_TreZ"/>
    <property type="match status" value="1"/>
</dbReference>
<evidence type="ECO:0000259" key="18">
    <source>
        <dbReference type="SMART" id="SM00642"/>
    </source>
</evidence>
<evidence type="ECO:0000256" key="6">
    <source>
        <dbReference type="ARBA" id="ARBA00022490"/>
    </source>
</evidence>
<dbReference type="GO" id="GO:0005992">
    <property type="term" value="P:trehalose biosynthetic process"/>
    <property type="evidence" value="ECO:0007669"/>
    <property type="project" value="UniProtKB-UniRule"/>
</dbReference>
<feature type="active site" description="Nucleophile" evidence="15">
    <location>
        <position position="274"/>
    </location>
</feature>
<dbReference type="UniPathway" id="UPA00299"/>
<protein>
    <recommendedName>
        <fullName evidence="5 13">Malto-oligosyltrehalose trehalohydrolase</fullName>
        <shortName evidence="14">MTHase</shortName>
        <ecNumber evidence="4 13">3.2.1.141</ecNumber>
    </recommendedName>
    <alternativeName>
        <fullName evidence="11 14">4-alpha-D-((1-&gt;4)-alpha-D-glucano)trehalose trehalohydrolase</fullName>
    </alternativeName>
    <alternativeName>
        <fullName evidence="10 14">Maltooligosyl trehalose trehalohydrolase</fullName>
    </alternativeName>
</protein>
<comment type="caution">
    <text evidence="19">The sequence shown here is derived from an EMBL/GenBank/DDBJ whole genome shotgun (WGS) entry which is preliminary data.</text>
</comment>
<keyword evidence="8" id="KW-0119">Carbohydrate metabolism</keyword>
<feature type="region of interest" description="Disordered" evidence="17">
    <location>
        <begin position="626"/>
        <end position="650"/>
    </location>
</feature>
<evidence type="ECO:0000256" key="15">
    <source>
        <dbReference type="PIRSR" id="PIRSR006337-1"/>
    </source>
</evidence>
<dbReference type="CDD" id="cd11325">
    <property type="entry name" value="AmyAc_GTHase"/>
    <property type="match status" value="1"/>
</dbReference>
<keyword evidence="9 14" id="KW-0326">Glycosidase</keyword>
<evidence type="ECO:0000256" key="14">
    <source>
        <dbReference type="PIRNR" id="PIRNR006337"/>
    </source>
</evidence>
<evidence type="ECO:0000256" key="12">
    <source>
        <dbReference type="ARBA" id="ARBA00034013"/>
    </source>
</evidence>
<proteinExistence type="inferred from homology"/>
<evidence type="ECO:0000313" key="19">
    <source>
        <dbReference type="EMBL" id="KYF75612.1"/>
    </source>
</evidence>
<dbReference type="InterPro" id="IPR006047">
    <property type="entry name" value="GH13_cat_dom"/>
</dbReference>
<evidence type="ECO:0000256" key="10">
    <source>
        <dbReference type="ARBA" id="ARBA00032057"/>
    </source>
</evidence>
<evidence type="ECO:0000256" key="13">
    <source>
        <dbReference type="NCBIfam" id="TIGR02402"/>
    </source>
</evidence>
<reference evidence="19 20" key="1">
    <citation type="submission" date="2014-02" db="EMBL/GenBank/DDBJ databases">
        <title>The small core and large imbalanced accessory genome model reveals a collaborative survival strategy of Sorangium cellulosum strains in nature.</title>
        <authorList>
            <person name="Han K."/>
            <person name="Peng R."/>
            <person name="Blom J."/>
            <person name="Li Y.-Z."/>
        </authorList>
    </citation>
    <scope>NUCLEOTIDE SEQUENCE [LARGE SCALE GENOMIC DNA]</scope>
    <source>
        <strain evidence="19 20">So0011-07</strain>
    </source>
</reference>
<dbReference type="GO" id="GO:0033942">
    <property type="term" value="F:4-alpha-D-(1-&gt;4)-alpha-D-glucanotrehalose trehalohydrolase activity"/>
    <property type="evidence" value="ECO:0007669"/>
    <property type="project" value="UniProtKB-EC"/>
</dbReference>
<dbReference type="EMBL" id="JEMB01003104">
    <property type="protein sequence ID" value="KYF75612.1"/>
    <property type="molecule type" value="Genomic_DNA"/>
</dbReference>
<dbReference type="SMART" id="SM00642">
    <property type="entry name" value="Aamy"/>
    <property type="match status" value="1"/>
</dbReference>
<dbReference type="AlphaFoldDB" id="A0A150R5S7"/>
<evidence type="ECO:0000256" key="3">
    <source>
        <dbReference type="ARBA" id="ARBA00008061"/>
    </source>
</evidence>
<dbReference type="SUPFAM" id="SSF51445">
    <property type="entry name" value="(Trans)glycosidases"/>
    <property type="match status" value="1"/>
</dbReference>
<organism evidence="19 20">
    <name type="scientific">Sorangium cellulosum</name>
    <name type="common">Polyangium cellulosum</name>
    <dbReference type="NCBI Taxonomy" id="56"/>
    <lineage>
        <taxon>Bacteria</taxon>
        <taxon>Pseudomonadati</taxon>
        <taxon>Myxococcota</taxon>
        <taxon>Polyangia</taxon>
        <taxon>Polyangiales</taxon>
        <taxon>Polyangiaceae</taxon>
        <taxon>Sorangium</taxon>
    </lineage>
</organism>
<sequence length="650" mass="71850">MPDTKTKRRLPVGAEVLVGTARGAHFRVWAPARRKVEVVLEAGPGSGEAAALRAEEGGYFSALVPAAASGTRYRFRLDDDEKLYPDPASRAQPEGPHGPSEVIDPGAFAWGDAGFRGAPLKGQVVYEMHIGTFTREGTWEAAARELPELARIGISLIEVLPVNEVPGRFNWGYDGVNLFAPMRNYGSPDDFRRFVDAAHRAGIAVILDVVYNHLGPDGNYLSQFSKDYFTDRHKTDWGAAINFDGPRSEAVREYFIANAGYWIDEFHLDGLRLDATQNIYDGSKDHVLAAISRRVREAAGGKATFIVAENESQEEWLIRAQERGGYGLDAVWNDDFHHSAKVALTGHNEAYYTDHEGSPQEFLSALKHGFLFQGQRYTWQKQRRGTPVLGADPARFVLFLENHDQVANTAKGERLYHLTCPGKFRAMSALLLLAPGTPMLFQGQEFGSSAPFLFFADHKPELAALVRKGRAEFLAQFPSYATPEVRAGLDDPADPATFERCKLDFSEREKNAGIYALHADLIALRRRDPVIAAQRPRGVDGAILSERAFLLRYFGDDGDDRLLLVNLGRDIHRGSLPEPLFAPPPGRRWETLWSSESPRYGGQGSPPVITEDGVHIPGDAAILLHPAVGKPVPEKTSANPRPEEPKKNVR</sequence>
<accession>A0A150R5S7</accession>
<evidence type="ECO:0000256" key="11">
    <source>
        <dbReference type="ARBA" id="ARBA00033284"/>
    </source>
</evidence>
<dbReference type="InterPro" id="IPR013783">
    <property type="entry name" value="Ig-like_fold"/>
</dbReference>
<name>A0A150R5S7_SORCE</name>
<comment type="catalytic activity">
    <reaction evidence="12 14">
        <text>hydrolysis of (1-&gt;4)-alpha-D-glucosidic linkage in 4-alpha-D-[(1-&gt;4)-alpha-D-glucanosyl]n trehalose to yield trehalose and (1-&gt;4)-alpha-D-glucan.</text>
        <dbReference type="EC" id="3.2.1.141"/>
    </reaction>
</comment>
<gene>
    <name evidence="19" type="ORF">BE17_48125</name>
</gene>
<dbReference type="PANTHER" id="PTHR43651:SF11">
    <property type="entry name" value="MALTO-OLIGOSYLTREHALOSE TREHALOHYDROLASE"/>
    <property type="match status" value="1"/>
</dbReference>
<feature type="active site" description="Proton donor" evidence="15">
    <location>
        <position position="309"/>
    </location>
</feature>
<evidence type="ECO:0000256" key="1">
    <source>
        <dbReference type="ARBA" id="ARBA00004496"/>
    </source>
</evidence>
<dbReference type="CDD" id="cd02853">
    <property type="entry name" value="E_set_MTHase_like_N"/>
    <property type="match status" value="1"/>
</dbReference>
<evidence type="ECO:0000256" key="5">
    <source>
        <dbReference type="ARBA" id="ARBA00015938"/>
    </source>
</evidence>
<evidence type="ECO:0000256" key="16">
    <source>
        <dbReference type="PIRSR" id="PIRSR006337-3"/>
    </source>
</evidence>
<feature type="compositionally biased region" description="Basic and acidic residues" evidence="17">
    <location>
        <begin position="641"/>
        <end position="650"/>
    </location>
</feature>
<evidence type="ECO:0000256" key="17">
    <source>
        <dbReference type="SAM" id="MobiDB-lite"/>
    </source>
</evidence>
<evidence type="ECO:0000256" key="7">
    <source>
        <dbReference type="ARBA" id="ARBA00022801"/>
    </source>
</evidence>
<dbReference type="InterPro" id="IPR017853">
    <property type="entry name" value="GH"/>
</dbReference>
<dbReference type="GO" id="GO:0005737">
    <property type="term" value="C:cytoplasm"/>
    <property type="evidence" value="ECO:0007669"/>
    <property type="project" value="UniProtKB-SubCell"/>
</dbReference>
<evidence type="ECO:0000256" key="2">
    <source>
        <dbReference type="ARBA" id="ARBA00005199"/>
    </source>
</evidence>
<dbReference type="Gene3D" id="1.10.10.760">
    <property type="entry name" value="E-set domains of sugar-utilizing enzymes"/>
    <property type="match status" value="1"/>
</dbReference>
<dbReference type="InterPro" id="IPR022567">
    <property type="entry name" value="DUF3459"/>
</dbReference>
<dbReference type="InterPro" id="IPR004193">
    <property type="entry name" value="Glyco_hydro_13_N"/>
</dbReference>